<dbReference type="EMBL" id="JAJAGQ010000004">
    <property type="protein sequence ID" value="KAJ8565641.1"/>
    <property type="molecule type" value="Genomic_DNA"/>
</dbReference>
<gene>
    <name evidence="2" type="ORF">K7X08_008217</name>
</gene>
<dbReference type="Proteomes" id="UP001152561">
    <property type="component" value="Unassembled WGS sequence"/>
</dbReference>
<accession>A0A9Q1RP48</accession>
<evidence type="ECO:0000313" key="2">
    <source>
        <dbReference type="EMBL" id="KAJ8565641.1"/>
    </source>
</evidence>
<keyword evidence="1" id="KW-0812">Transmembrane</keyword>
<name>A0A9Q1RP48_9SOLA</name>
<feature type="transmembrane region" description="Helical" evidence="1">
    <location>
        <begin position="55"/>
        <end position="76"/>
    </location>
</feature>
<comment type="caution">
    <text evidence="2">The sequence shown here is derived from an EMBL/GenBank/DDBJ whole genome shotgun (WGS) entry which is preliminary data.</text>
</comment>
<evidence type="ECO:0000313" key="3">
    <source>
        <dbReference type="Proteomes" id="UP001152561"/>
    </source>
</evidence>
<organism evidence="2 3">
    <name type="scientific">Anisodus acutangulus</name>
    <dbReference type="NCBI Taxonomy" id="402998"/>
    <lineage>
        <taxon>Eukaryota</taxon>
        <taxon>Viridiplantae</taxon>
        <taxon>Streptophyta</taxon>
        <taxon>Embryophyta</taxon>
        <taxon>Tracheophyta</taxon>
        <taxon>Spermatophyta</taxon>
        <taxon>Magnoliopsida</taxon>
        <taxon>eudicotyledons</taxon>
        <taxon>Gunneridae</taxon>
        <taxon>Pentapetalae</taxon>
        <taxon>asterids</taxon>
        <taxon>lamiids</taxon>
        <taxon>Solanales</taxon>
        <taxon>Solanaceae</taxon>
        <taxon>Solanoideae</taxon>
        <taxon>Hyoscyameae</taxon>
        <taxon>Anisodus</taxon>
    </lineage>
</organism>
<dbReference type="AlphaFoldDB" id="A0A9Q1RP48"/>
<reference evidence="3" key="1">
    <citation type="journal article" date="2023" name="Proc. Natl. Acad. Sci. U.S.A.">
        <title>Genomic and structural basis for evolution of tropane alkaloid biosynthesis.</title>
        <authorList>
            <person name="Wanga Y.-J."/>
            <person name="Taina T."/>
            <person name="Yua J.-Y."/>
            <person name="Lia J."/>
            <person name="Xua B."/>
            <person name="Chenc J."/>
            <person name="D'Auriad J.C."/>
            <person name="Huanga J.-P."/>
            <person name="Huanga S.-X."/>
        </authorList>
    </citation>
    <scope>NUCLEOTIDE SEQUENCE [LARGE SCALE GENOMIC DNA]</scope>
    <source>
        <strain evidence="3">cv. KIB-2019</strain>
    </source>
</reference>
<sequence length="88" mass="9903">MNHIRKRTASETNRHKRATQVITFAKNPEHIPLVFSGDTRSLPFASGEFRSSVQFYLHFTLFNLNIALILPLLNLVPQRTATAAQVAA</sequence>
<protein>
    <submittedName>
        <fullName evidence="2">Uncharacterized protein</fullName>
    </submittedName>
</protein>
<keyword evidence="1" id="KW-1133">Transmembrane helix</keyword>
<evidence type="ECO:0000256" key="1">
    <source>
        <dbReference type="SAM" id="Phobius"/>
    </source>
</evidence>
<proteinExistence type="predicted"/>
<keyword evidence="1" id="KW-0472">Membrane</keyword>
<keyword evidence="3" id="KW-1185">Reference proteome</keyword>